<protein>
    <submittedName>
        <fullName evidence="1">Glycosyltransferase family 15 protein</fullName>
    </submittedName>
</protein>
<keyword evidence="2" id="KW-1185">Reference proteome</keyword>
<evidence type="ECO:0000313" key="1">
    <source>
        <dbReference type="EMBL" id="TFK60515.1"/>
    </source>
</evidence>
<gene>
    <name evidence="1" type="ORF">BDN72DRAFT_524183</name>
</gene>
<dbReference type="Proteomes" id="UP000308600">
    <property type="component" value="Unassembled WGS sequence"/>
</dbReference>
<reference evidence="1 2" key="1">
    <citation type="journal article" date="2019" name="Nat. Ecol. Evol.">
        <title>Megaphylogeny resolves global patterns of mushroom evolution.</title>
        <authorList>
            <person name="Varga T."/>
            <person name="Krizsan K."/>
            <person name="Foldi C."/>
            <person name="Dima B."/>
            <person name="Sanchez-Garcia M."/>
            <person name="Sanchez-Ramirez S."/>
            <person name="Szollosi G.J."/>
            <person name="Szarkandi J.G."/>
            <person name="Papp V."/>
            <person name="Albert L."/>
            <person name="Andreopoulos W."/>
            <person name="Angelini C."/>
            <person name="Antonin V."/>
            <person name="Barry K.W."/>
            <person name="Bougher N.L."/>
            <person name="Buchanan P."/>
            <person name="Buyck B."/>
            <person name="Bense V."/>
            <person name="Catcheside P."/>
            <person name="Chovatia M."/>
            <person name="Cooper J."/>
            <person name="Damon W."/>
            <person name="Desjardin D."/>
            <person name="Finy P."/>
            <person name="Geml J."/>
            <person name="Haridas S."/>
            <person name="Hughes K."/>
            <person name="Justo A."/>
            <person name="Karasinski D."/>
            <person name="Kautmanova I."/>
            <person name="Kiss B."/>
            <person name="Kocsube S."/>
            <person name="Kotiranta H."/>
            <person name="LaButti K.M."/>
            <person name="Lechner B.E."/>
            <person name="Liimatainen K."/>
            <person name="Lipzen A."/>
            <person name="Lukacs Z."/>
            <person name="Mihaltcheva S."/>
            <person name="Morgado L.N."/>
            <person name="Niskanen T."/>
            <person name="Noordeloos M.E."/>
            <person name="Ohm R.A."/>
            <person name="Ortiz-Santana B."/>
            <person name="Ovrebo C."/>
            <person name="Racz N."/>
            <person name="Riley R."/>
            <person name="Savchenko A."/>
            <person name="Shiryaev A."/>
            <person name="Soop K."/>
            <person name="Spirin V."/>
            <person name="Szebenyi C."/>
            <person name="Tomsovsky M."/>
            <person name="Tulloss R.E."/>
            <person name="Uehling J."/>
            <person name="Grigoriev I.V."/>
            <person name="Vagvolgyi C."/>
            <person name="Papp T."/>
            <person name="Martin F.M."/>
            <person name="Miettinen O."/>
            <person name="Hibbett D.S."/>
            <person name="Nagy L.G."/>
        </authorList>
    </citation>
    <scope>NUCLEOTIDE SEQUENCE [LARGE SCALE GENOMIC DNA]</scope>
    <source>
        <strain evidence="1 2">NL-1719</strain>
    </source>
</reference>
<name>A0ACD3A525_9AGAR</name>
<organism evidence="1 2">
    <name type="scientific">Pluteus cervinus</name>
    <dbReference type="NCBI Taxonomy" id="181527"/>
    <lineage>
        <taxon>Eukaryota</taxon>
        <taxon>Fungi</taxon>
        <taxon>Dikarya</taxon>
        <taxon>Basidiomycota</taxon>
        <taxon>Agaricomycotina</taxon>
        <taxon>Agaricomycetes</taxon>
        <taxon>Agaricomycetidae</taxon>
        <taxon>Agaricales</taxon>
        <taxon>Pluteineae</taxon>
        <taxon>Pluteaceae</taxon>
        <taxon>Pluteus</taxon>
    </lineage>
</organism>
<sequence length="378" mass="44192">MLKPSRLIFAVVVFLGFISVLYHYNSFKPLLSGDESNTSSSLSDLDGFPQDTNPTLPDEPAPQRANATLFMLARNSDITGVVNSIKQLERRFNHKFHYPYVFLNNVPFTKTFKQRVLELTDSTVEFGLIPREHWIQPDWIDEEKAYRARQRMKSLGVLYGESLSYRNMCRFNSGFFFKHELMQKYRWYWRVEPDVKFFCDIPQDPFVFMEEHDKVYGFTITAYELRATIPTLWSQVQRFIEDRPELIASDNAMDFISSPHGLQYSACHFWSNFEIADMDFWRGPAYTAFFEHLDLAGGFYYERWGDAPVHSIGVSLLARKDQVHFFDEIGYQHENWMHCPTSSQAWADNKCTCNPLTTFDKAAGSCLTRWENTMTGQQ</sequence>
<evidence type="ECO:0000313" key="2">
    <source>
        <dbReference type="Proteomes" id="UP000308600"/>
    </source>
</evidence>
<dbReference type="EMBL" id="ML208765">
    <property type="protein sequence ID" value="TFK60515.1"/>
    <property type="molecule type" value="Genomic_DNA"/>
</dbReference>
<accession>A0ACD3A525</accession>
<proteinExistence type="predicted"/>